<evidence type="ECO:0000313" key="2">
    <source>
        <dbReference type="EMBL" id="MBP2475332.1"/>
    </source>
</evidence>
<keyword evidence="3" id="KW-1185">Reference proteome</keyword>
<sequence length="133" mass="14825">MTFALSIAVMWIAWRVRPEPQGAYHAANIVKRAQEDQGNSDSRRVVEPRLTAERAQRPRHAEFLRHPRPGAPPHPSPDAAPVQVPRQRPYARGGCSSGTAPRTTGRRDGDVVRRGRTGLPERHGGAEQREVSW</sequence>
<feature type="compositionally biased region" description="Basic and acidic residues" evidence="1">
    <location>
        <begin position="41"/>
        <end position="65"/>
    </location>
</feature>
<dbReference type="Proteomes" id="UP001519363">
    <property type="component" value="Unassembled WGS sequence"/>
</dbReference>
<accession>A0ABS5AG60</accession>
<comment type="caution">
    <text evidence="2">The sequence shown here is derived from an EMBL/GenBank/DDBJ whole genome shotgun (WGS) entry which is preliminary data.</text>
</comment>
<name>A0ABS5AG60_9PSEU</name>
<gene>
    <name evidence="2" type="ORF">JOF53_004204</name>
</gene>
<evidence type="ECO:0000256" key="1">
    <source>
        <dbReference type="SAM" id="MobiDB-lite"/>
    </source>
</evidence>
<feature type="region of interest" description="Disordered" evidence="1">
    <location>
        <begin position="32"/>
        <end position="133"/>
    </location>
</feature>
<proteinExistence type="predicted"/>
<feature type="compositionally biased region" description="Basic and acidic residues" evidence="1">
    <location>
        <begin position="105"/>
        <end position="133"/>
    </location>
</feature>
<dbReference type="RefSeq" id="WP_209707198.1">
    <property type="nucleotide sequence ID" value="NZ_JAGIOO010000001.1"/>
</dbReference>
<evidence type="ECO:0000313" key="3">
    <source>
        <dbReference type="Proteomes" id="UP001519363"/>
    </source>
</evidence>
<organism evidence="2 3">
    <name type="scientific">Crossiella equi</name>
    <dbReference type="NCBI Taxonomy" id="130796"/>
    <lineage>
        <taxon>Bacteria</taxon>
        <taxon>Bacillati</taxon>
        <taxon>Actinomycetota</taxon>
        <taxon>Actinomycetes</taxon>
        <taxon>Pseudonocardiales</taxon>
        <taxon>Pseudonocardiaceae</taxon>
        <taxon>Crossiella</taxon>
    </lineage>
</organism>
<feature type="compositionally biased region" description="Pro residues" evidence="1">
    <location>
        <begin position="69"/>
        <end position="78"/>
    </location>
</feature>
<protein>
    <submittedName>
        <fullName evidence="2">Uncharacterized protein</fullName>
    </submittedName>
</protein>
<reference evidence="2 3" key="1">
    <citation type="submission" date="2021-03" db="EMBL/GenBank/DDBJ databases">
        <title>Sequencing the genomes of 1000 actinobacteria strains.</title>
        <authorList>
            <person name="Klenk H.-P."/>
        </authorList>
    </citation>
    <scope>NUCLEOTIDE SEQUENCE [LARGE SCALE GENOMIC DNA]</scope>
    <source>
        <strain evidence="2 3">DSM 44580</strain>
    </source>
</reference>
<dbReference type="EMBL" id="JAGIOO010000001">
    <property type="protein sequence ID" value="MBP2475332.1"/>
    <property type="molecule type" value="Genomic_DNA"/>
</dbReference>